<reference evidence="1" key="1">
    <citation type="submission" date="2019-08" db="EMBL/GenBank/DDBJ databases">
        <authorList>
            <person name="Kucharzyk K."/>
            <person name="Murdoch R.W."/>
            <person name="Higgins S."/>
            <person name="Loffler F."/>
        </authorList>
    </citation>
    <scope>NUCLEOTIDE SEQUENCE</scope>
</reference>
<comment type="caution">
    <text evidence="1">The sequence shown here is derived from an EMBL/GenBank/DDBJ whole genome shotgun (WGS) entry which is preliminary data.</text>
</comment>
<gene>
    <name evidence="1" type="ORF">SDC9_104588</name>
</gene>
<evidence type="ECO:0000313" key="1">
    <source>
        <dbReference type="EMBL" id="MPM57765.1"/>
    </source>
</evidence>
<proteinExistence type="predicted"/>
<organism evidence="1">
    <name type="scientific">bioreactor metagenome</name>
    <dbReference type="NCBI Taxonomy" id="1076179"/>
    <lineage>
        <taxon>unclassified sequences</taxon>
        <taxon>metagenomes</taxon>
        <taxon>ecological metagenomes</taxon>
    </lineage>
</organism>
<protein>
    <submittedName>
        <fullName evidence="1">Uncharacterized protein</fullName>
    </submittedName>
</protein>
<dbReference type="EMBL" id="VSSQ01016433">
    <property type="protein sequence ID" value="MPM57765.1"/>
    <property type="molecule type" value="Genomic_DNA"/>
</dbReference>
<accession>A0A645AWZ9</accession>
<sequence>MPLVYTACSPTSGGGTALQEVNKLNGKRRIQFSGTGSATSYTLGETSLDSVDKVYSGGKLLKKNTDYWVNLTTGTVTFGTAPGAGTNNVEFWYTKGAGDRETITKQLYYEMYNGSTDSRIFLYGDGTNKAYYSGLEYDTGNHTAEYFPDLNVLNVGDENTPITSMIRQFTKLVTLKKGGGTYITDFDYMTLDDGTVTAAFYTKAIEKDIGNDAVGQVKLVNNYPISLQGNSAYRWGLVYSSGVQDERNAKRISDRVTETLSGMDLSGAVTFDDEWNREFWIVQNNTACIYQYANEARGNTSYKNNLWYVYTNIPAVCFASINGELYFGSDSGKLMHMSRNYRNDAGSEMGAYWESGSISFDADFKRKYSSNVWISMLPENQSRITVTAQSNMDSNYAQQTITSGLLNFAHINFAHFGFGTNRKPQPKRIKLKVKKFGYYKLIFSSLSASSTATILSANIQVRDAGTIK</sequence>
<dbReference type="AlphaFoldDB" id="A0A645AWZ9"/>
<name>A0A645AWZ9_9ZZZZ</name>